<dbReference type="Gene3D" id="3.30.420.10">
    <property type="entry name" value="Ribonuclease H-like superfamily/Ribonuclease H"/>
    <property type="match status" value="1"/>
</dbReference>
<evidence type="ECO:0000313" key="1">
    <source>
        <dbReference type="EMBL" id="OQB39976.1"/>
    </source>
</evidence>
<dbReference type="AlphaFoldDB" id="A0A1V5ZIQ2"/>
<sequence>MIETPSKITINDRMFIMTDTLEKILSVILNSQKKPIVFSAIENQFKGKNIKTTINLARSSGMVIEMIYKITNTKPFIFEPSEWMSEMNLKTKQSCPQRDQELKSIIKERYGKEIKSIDECCAIGIATKLANLCKP</sequence>
<accession>A0A1V5ZIQ2</accession>
<evidence type="ECO:0008006" key="2">
    <source>
        <dbReference type="Google" id="ProtNLM"/>
    </source>
</evidence>
<comment type="caution">
    <text evidence="1">The sequence shown here is derived from an EMBL/GenBank/DDBJ whole genome shotgun (WGS) entry which is preliminary data.</text>
</comment>
<organism evidence="1">
    <name type="scientific">candidate division CPR1 bacterium ADurb.Bin160</name>
    <dbReference type="NCBI Taxonomy" id="1852826"/>
    <lineage>
        <taxon>Bacteria</taxon>
        <taxon>candidate division CPR1</taxon>
    </lineage>
</organism>
<reference evidence="1" key="1">
    <citation type="submission" date="2017-02" db="EMBL/GenBank/DDBJ databases">
        <title>Delving into the versatile metabolic prowess of the omnipresent phylum Bacteroidetes.</title>
        <authorList>
            <person name="Nobu M.K."/>
            <person name="Mei R."/>
            <person name="Narihiro T."/>
            <person name="Kuroda K."/>
            <person name="Liu W.-T."/>
        </authorList>
    </citation>
    <scope>NUCLEOTIDE SEQUENCE</scope>
    <source>
        <strain evidence="1">ADurb.Bin160</strain>
    </source>
</reference>
<dbReference type="EMBL" id="MWDB01000063">
    <property type="protein sequence ID" value="OQB39976.1"/>
    <property type="molecule type" value="Genomic_DNA"/>
</dbReference>
<dbReference type="InterPro" id="IPR036397">
    <property type="entry name" value="RNaseH_sf"/>
</dbReference>
<dbReference type="Proteomes" id="UP000485621">
    <property type="component" value="Unassembled WGS sequence"/>
</dbReference>
<dbReference type="GO" id="GO:0003676">
    <property type="term" value="F:nucleic acid binding"/>
    <property type="evidence" value="ECO:0007669"/>
    <property type="project" value="InterPro"/>
</dbReference>
<gene>
    <name evidence="1" type="ORF">BWY04_01479</name>
</gene>
<name>A0A1V5ZIQ2_9BACT</name>
<protein>
    <recommendedName>
        <fullName evidence="2">Holliday junction resolvase RuvC</fullName>
    </recommendedName>
</protein>
<proteinExistence type="predicted"/>